<keyword evidence="2" id="KW-0808">Transferase</keyword>
<dbReference type="AlphaFoldDB" id="A0A2X1CKX8"/>
<dbReference type="RefSeq" id="WP_112862984.1">
    <property type="nucleotide sequence ID" value="NZ_UAQP01000014.1"/>
</dbReference>
<dbReference type="Pfam" id="PF13508">
    <property type="entry name" value="Acetyltransf_7"/>
    <property type="match status" value="1"/>
</dbReference>
<dbReference type="PANTHER" id="PTHR43233">
    <property type="entry name" value="FAMILY N-ACETYLTRANSFERASE, PUTATIVE (AFU_ORTHOLOGUE AFUA_6G03350)-RELATED"/>
    <property type="match status" value="1"/>
</dbReference>
<accession>A0A2X1CKX8</accession>
<dbReference type="InterPro" id="IPR053144">
    <property type="entry name" value="Acetyltransferase_Butenolide"/>
</dbReference>
<dbReference type="SUPFAM" id="SSF55729">
    <property type="entry name" value="Acyl-CoA N-acyltransferases (Nat)"/>
    <property type="match status" value="1"/>
</dbReference>
<proteinExistence type="predicted"/>
<dbReference type="PROSITE" id="PS51186">
    <property type="entry name" value="GNAT"/>
    <property type="match status" value="1"/>
</dbReference>
<sequence>MIAGYELTAETPSVADYLRLRINAGLSPKAEANAIAGLPHTWFAVVVRRDDRVVGMGRIIGDGGLFFQIVDMAIEPAHQGRGLGKAIMTALMERLRSHAQGAYVSLIADGEANRLYAQYGFEPTTPKSIGMAQVIR</sequence>
<dbReference type="InterPro" id="IPR000182">
    <property type="entry name" value="GNAT_dom"/>
</dbReference>
<dbReference type="GO" id="GO:0016747">
    <property type="term" value="F:acyltransferase activity, transferring groups other than amino-acyl groups"/>
    <property type="evidence" value="ECO:0007669"/>
    <property type="project" value="InterPro"/>
</dbReference>
<evidence type="ECO:0000313" key="3">
    <source>
        <dbReference type="Proteomes" id="UP000251186"/>
    </source>
</evidence>
<reference evidence="2 3" key="1">
    <citation type="submission" date="2018-06" db="EMBL/GenBank/DDBJ databases">
        <authorList>
            <consortium name="Pathogen Informatics"/>
            <person name="Doyle S."/>
        </authorList>
    </citation>
    <scope>NUCLEOTIDE SEQUENCE [LARGE SCALE GENOMIC DNA]</scope>
    <source>
        <strain evidence="2 3">NCTC11166</strain>
    </source>
</reference>
<dbReference type="CDD" id="cd04301">
    <property type="entry name" value="NAT_SF"/>
    <property type="match status" value="1"/>
</dbReference>
<organism evidence="2 3">
    <name type="scientific">Brevundimonas vesicularis</name>
    <name type="common">Pseudomonas vesicularis</name>
    <dbReference type="NCBI Taxonomy" id="41276"/>
    <lineage>
        <taxon>Bacteria</taxon>
        <taxon>Pseudomonadati</taxon>
        <taxon>Pseudomonadota</taxon>
        <taxon>Alphaproteobacteria</taxon>
        <taxon>Caulobacterales</taxon>
        <taxon>Caulobacteraceae</taxon>
        <taxon>Brevundimonas</taxon>
    </lineage>
</organism>
<dbReference type="Gene3D" id="3.40.630.30">
    <property type="match status" value="1"/>
</dbReference>
<dbReference type="InterPro" id="IPR016181">
    <property type="entry name" value="Acyl_CoA_acyltransferase"/>
</dbReference>
<dbReference type="Proteomes" id="UP000251186">
    <property type="component" value="Unassembled WGS sequence"/>
</dbReference>
<protein>
    <submittedName>
        <fullName evidence="2">Predicted acetyltransferase</fullName>
    </submittedName>
</protein>
<name>A0A2X1CKX8_BREVE</name>
<evidence type="ECO:0000313" key="2">
    <source>
        <dbReference type="EMBL" id="SPU54891.1"/>
    </source>
</evidence>
<dbReference type="PANTHER" id="PTHR43233:SF1">
    <property type="entry name" value="FAMILY N-ACETYLTRANSFERASE, PUTATIVE (AFU_ORTHOLOGUE AFUA_6G03350)-RELATED"/>
    <property type="match status" value="1"/>
</dbReference>
<dbReference type="EMBL" id="UAQP01000014">
    <property type="protein sequence ID" value="SPU54891.1"/>
    <property type="molecule type" value="Genomic_DNA"/>
</dbReference>
<gene>
    <name evidence="2" type="ORF">NCTC11166_02278</name>
</gene>
<evidence type="ECO:0000259" key="1">
    <source>
        <dbReference type="PROSITE" id="PS51186"/>
    </source>
</evidence>
<feature type="domain" description="N-acetyltransferase" evidence="1">
    <location>
        <begin position="5"/>
        <end position="136"/>
    </location>
</feature>